<sequence>MEATLRVVERDGAAGVSHRSVSREAGLPTSASTYYFAGVDDLLTAALTTCMTEDAAHIRGLVDTPGDPRRALAEHLRHICTAPGRLVAEYELFLLAARRPELRESTDHWTAAVTDFALRFSGDPVRVRVFVGALDGLLIQALLTDAPPSTDEWEAMIRDLLPGPCRAPA</sequence>
<dbReference type="STRING" id="159449.B4N89_29690"/>
<dbReference type="SUPFAM" id="SSF46689">
    <property type="entry name" value="Homeodomain-like"/>
    <property type="match status" value="1"/>
</dbReference>
<dbReference type="GO" id="GO:0003677">
    <property type="term" value="F:DNA binding"/>
    <property type="evidence" value="ECO:0007669"/>
    <property type="project" value="UniProtKB-UniRule"/>
</dbReference>
<keyword evidence="1 2" id="KW-0238">DNA-binding</keyword>
<dbReference type="Pfam" id="PF17940">
    <property type="entry name" value="TetR_C_31"/>
    <property type="match status" value="1"/>
</dbReference>
<evidence type="ECO:0000259" key="3">
    <source>
        <dbReference type="PROSITE" id="PS50977"/>
    </source>
</evidence>
<reference evidence="4 5" key="1">
    <citation type="submission" date="2017-03" db="EMBL/GenBank/DDBJ databases">
        <title>Draft genome sequence of Streptomyces scabrisporus NF3, endophyte isolated from Amphipterygium adstringens.</title>
        <authorList>
            <person name="Vazquez M."/>
            <person name="Ceapa C.D."/>
            <person name="Rodriguez Luna D."/>
            <person name="Sanchez Esquivel S."/>
        </authorList>
    </citation>
    <scope>NUCLEOTIDE SEQUENCE [LARGE SCALE GENOMIC DNA]</scope>
    <source>
        <strain evidence="4 5">NF3</strain>
    </source>
</reference>
<dbReference type="EMBL" id="MWQN01000001">
    <property type="protein sequence ID" value="OPC84539.1"/>
    <property type="molecule type" value="Genomic_DNA"/>
</dbReference>
<evidence type="ECO:0000313" key="4">
    <source>
        <dbReference type="EMBL" id="OPC84539.1"/>
    </source>
</evidence>
<organism evidence="4 5">
    <name type="scientific">Embleya scabrispora</name>
    <dbReference type="NCBI Taxonomy" id="159449"/>
    <lineage>
        <taxon>Bacteria</taxon>
        <taxon>Bacillati</taxon>
        <taxon>Actinomycetota</taxon>
        <taxon>Actinomycetes</taxon>
        <taxon>Kitasatosporales</taxon>
        <taxon>Streptomycetaceae</taxon>
        <taxon>Embleya</taxon>
    </lineage>
</organism>
<feature type="domain" description="HTH tetR-type" evidence="3">
    <location>
        <begin position="1"/>
        <end position="54"/>
    </location>
</feature>
<name>A0A1T3P611_9ACTN</name>
<evidence type="ECO:0000313" key="5">
    <source>
        <dbReference type="Proteomes" id="UP000190037"/>
    </source>
</evidence>
<dbReference type="PROSITE" id="PS50977">
    <property type="entry name" value="HTH_TETR_2"/>
    <property type="match status" value="1"/>
</dbReference>
<dbReference type="InterPro" id="IPR009057">
    <property type="entry name" value="Homeodomain-like_sf"/>
</dbReference>
<dbReference type="Gene3D" id="1.10.357.10">
    <property type="entry name" value="Tetracycline Repressor, domain 2"/>
    <property type="match status" value="1"/>
</dbReference>
<accession>A0A1T3P611</accession>
<proteinExistence type="predicted"/>
<comment type="caution">
    <text evidence="4">The sequence shown here is derived from an EMBL/GenBank/DDBJ whole genome shotgun (WGS) entry which is preliminary data.</text>
</comment>
<dbReference type="InterPro" id="IPR001647">
    <property type="entry name" value="HTH_TetR"/>
</dbReference>
<protein>
    <submittedName>
        <fullName evidence="4">TetR family transcriptional regulator</fullName>
    </submittedName>
</protein>
<dbReference type="Proteomes" id="UP000190037">
    <property type="component" value="Unassembled WGS sequence"/>
</dbReference>
<keyword evidence="5" id="KW-1185">Reference proteome</keyword>
<evidence type="ECO:0000256" key="2">
    <source>
        <dbReference type="PROSITE-ProRule" id="PRU00335"/>
    </source>
</evidence>
<feature type="DNA-binding region" description="H-T-H motif" evidence="2">
    <location>
        <begin position="17"/>
        <end position="36"/>
    </location>
</feature>
<gene>
    <name evidence="4" type="ORF">B4N89_29690</name>
</gene>
<dbReference type="AlphaFoldDB" id="A0A1T3P611"/>
<evidence type="ECO:0000256" key="1">
    <source>
        <dbReference type="ARBA" id="ARBA00023125"/>
    </source>
</evidence>
<dbReference type="InterPro" id="IPR041583">
    <property type="entry name" value="TetR_C_31"/>
</dbReference>